<feature type="binding site" description="axial binding residue" evidence="14">
    <location>
        <position position="87"/>
    </location>
    <ligand>
        <name>heme</name>
        <dbReference type="ChEBI" id="CHEBI:30413"/>
    </ligand>
    <ligandPart>
        <name>Fe</name>
        <dbReference type="ChEBI" id="CHEBI:18248"/>
    </ligandPart>
</feature>
<evidence type="ECO:0000256" key="2">
    <source>
        <dbReference type="ARBA" id="ARBA00003690"/>
    </source>
</evidence>
<keyword evidence="10 15" id="KW-0560">Oxidoreductase</keyword>
<name>A0A6J2YMJ7_SITOR</name>
<gene>
    <name evidence="17" type="primary">LOC115888896</name>
</gene>
<sequence>MLRKWPPIIAKDRICTKPYTLRTATKEEKDIEFKVDDMIWIPTHAIHRCPENYPNPEKFDPERFSDENKGNIKPYTYLPFGVGSRNCIGSRFALLEVKVLLFKILLNFELIPTAKTIIPLKVAKGGLNHTAEGGFWFGLKRIQA</sequence>
<keyword evidence="6 14" id="KW-0349">Heme</keyword>
<evidence type="ECO:0000256" key="12">
    <source>
        <dbReference type="ARBA" id="ARBA00023033"/>
    </source>
</evidence>
<dbReference type="RefSeq" id="XP_030764632.1">
    <property type="nucleotide sequence ID" value="XM_030908772.1"/>
</dbReference>
<dbReference type="InterPro" id="IPR002403">
    <property type="entry name" value="Cyt_P450_E_grp-IV"/>
</dbReference>
<accession>A0A6J2YMJ7</accession>
<keyword evidence="12 15" id="KW-0503">Monooxygenase</keyword>
<dbReference type="GO" id="GO:0005506">
    <property type="term" value="F:iron ion binding"/>
    <property type="evidence" value="ECO:0007669"/>
    <property type="project" value="InterPro"/>
</dbReference>
<keyword evidence="13" id="KW-0472">Membrane</keyword>
<evidence type="ECO:0000256" key="15">
    <source>
        <dbReference type="RuleBase" id="RU000461"/>
    </source>
</evidence>
<evidence type="ECO:0000256" key="7">
    <source>
        <dbReference type="ARBA" id="ARBA00022723"/>
    </source>
</evidence>
<dbReference type="GO" id="GO:0005789">
    <property type="term" value="C:endoplasmic reticulum membrane"/>
    <property type="evidence" value="ECO:0007669"/>
    <property type="project" value="UniProtKB-SubCell"/>
</dbReference>
<evidence type="ECO:0000256" key="14">
    <source>
        <dbReference type="PIRSR" id="PIRSR602403-1"/>
    </source>
</evidence>
<dbReference type="InterPro" id="IPR036396">
    <property type="entry name" value="Cyt_P450_sf"/>
</dbReference>
<evidence type="ECO:0000256" key="8">
    <source>
        <dbReference type="ARBA" id="ARBA00022824"/>
    </source>
</evidence>
<dbReference type="KEGG" id="soy:115888896"/>
<dbReference type="PRINTS" id="PR00465">
    <property type="entry name" value="EP450IV"/>
</dbReference>
<keyword evidence="9" id="KW-0492">Microsome</keyword>
<keyword evidence="16" id="KW-1185">Reference proteome</keyword>
<dbReference type="InterPro" id="IPR050476">
    <property type="entry name" value="Insect_CytP450_Detox"/>
</dbReference>
<dbReference type="PROSITE" id="PS00086">
    <property type="entry name" value="CYTOCHROME_P450"/>
    <property type="match status" value="1"/>
</dbReference>
<comment type="cofactor">
    <cofactor evidence="1 14">
        <name>heme</name>
        <dbReference type="ChEBI" id="CHEBI:30413"/>
    </cofactor>
</comment>
<dbReference type="Gene3D" id="1.10.630.10">
    <property type="entry name" value="Cytochrome P450"/>
    <property type="match status" value="1"/>
</dbReference>
<organism evidence="16 17">
    <name type="scientific">Sitophilus oryzae</name>
    <name type="common">Rice weevil</name>
    <name type="synonym">Curculio oryzae</name>
    <dbReference type="NCBI Taxonomy" id="7048"/>
    <lineage>
        <taxon>Eukaryota</taxon>
        <taxon>Metazoa</taxon>
        <taxon>Ecdysozoa</taxon>
        <taxon>Arthropoda</taxon>
        <taxon>Hexapoda</taxon>
        <taxon>Insecta</taxon>
        <taxon>Pterygota</taxon>
        <taxon>Neoptera</taxon>
        <taxon>Endopterygota</taxon>
        <taxon>Coleoptera</taxon>
        <taxon>Polyphaga</taxon>
        <taxon>Cucujiformia</taxon>
        <taxon>Curculionidae</taxon>
        <taxon>Dryophthorinae</taxon>
        <taxon>Sitophilus</taxon>
    </lineage>
</organism>
<evidence type="ECO:0000313" key="16">
    <source>
        <dbReference type="Proteomes" id="UP000504635"/>
    </source>
</evidence>
<dbReference type="Proteomes" id="UP000504635">
    <property type="component" value="Unplaced"/>
</dbReference>
<dbReference type="PANTHER" id="PTHR24292">
    <property type="entry name" value="CYTOCHROME P450"/>
    <property type="match status" value="1"/>
</dbReference>
<dbReference type="InParanoid" id="A0A6J2YMJ7"/>
<evidence type="ECO:0000256" key="4">
    <source>
        <dbReference type="ARBA" id="ARBA00004406"/>
    </source>
</evidence>
<comment type="subcellular location">
    <subcellularLocation>
        <location evidence="4">Endoplasmic reticulum membrane</location>
        <topology evidence="4">Peripheral membrane protein</topology>
    </subcellularLocation>
    <subcellularLocation>
        <location evidence="3">Microsome membrane</location>
        <topology evidence="3">Peripheral membrane protein</topology>
    </subcellularLocation>
</comment>
<reference evidence="17" key="1">
    <citation type="submission" date="2025-08" db="UniProtKB">
        <authorList>
            <consortium name="RefSeq"/>
        </authorList>
    </citation>
    <scope>IDENTIFICATION</scope>
    <source>
        <tissue evidence="17">Gonads</tissue>
    </source>
</reference>
<evidence type="ECO:0000256" key="5">
    <source>
        <dbReference type="ARBA" id="ARBA00010617"/>
    </source>
</evidence>
<dbReference type="GO" id="GO:0020037">
    <property type="term" value="F:heme binding"/>
    <property type="evidence" value="ECO:0007669"/>
    <property type="project" value="InterPro"/>
</dbReference>
<evidence type="ECO:0000256" key="1">
    <source>
        <dbReference type="ARBA" id="ARBA00001971"/>
    </source>
</evidence>
<dbReference type="InterPro" id="IPR001128">
    <property type="entry name" value="Cyt_P450"/>
</dbReference>
<dbReference type="PANTHER" id="PTHR24292:SF54">
    <property type="entry name" value="CYP9F3-RELATED"/>
    <property type="match status" value="1"/>
</dbReference>
<keyword evidence="8" id="KW-0256">Endoplasmic reticulum</keyword>
<evidence type="ECO:0000256" key="6">
    <source>
        <dbReference type="ARBA" id="ARBA00022617"/>
    </source>
</evidence>
<evidence type="ECO:0000256" key="13">
    <source>
        <dbReference type="ARBA" id="ARBA00023136"/>
    </source>
</evidence>
<dbReference type="OrthoDB" id="2789670at2759"/>
<keyword evidence="7 14" id="KW-0479">Metal-binding</keyword>
<dbReference type="GO" id="GO:0016705">
    <property type="term" value="F:oxidoreductase activity, acting on paired donors, with incorporation or reduction of molecular oxygen"/>
    <property type="evidence" value="ECO:0007669"/>
    <property type="project" value="InterPro"/>
</dbReference>
<dbReference type="SUPFAM" id="SSF48264">
    <property type="entry name" value="Cytochrome P450"/>
    <property type="match status" value="1"/>
</dbReference>
<proteinExistence type="inferred from homology"/>
<evidence type="ECO:0000256" key="10">
    <source>
        <dbReference type="ARBA" id="ARBA00023002"/>
    </source>
</evidence>
<dbReference type="GeneID" id="115888896"/>
<comment type="similarity">
    <text evidence="5 15">Belongs to the cytochrome P450 family.</text>
</comment>
<protein>
    <submittedName>
        <fullName evidence="17">Cytochrome P450 9e2-like</fullName>
    </submittedName>
</protein>
<dbReference type="AlphaFoldDB" id="A0A6J2YMJ7"/>
<evidence type="ECO:0000313" key="17">
    <source>
        <dbReference type="RefSeq" id="XP_030764632.1"/>
    </source>
</evidence>
<keyword evidence="11 14" id="KW-0408">Iron</keyword>
<evidence type="ECO:0000256" key="9">
    <source>
        <dbReference type="ARBA" id="ARBA00022848"/>
    </source>
</evidence>
<evidence type="ECO:0000256" key="3">
    <source>
        <dbReference type="ARBA" id="ARBA00004174"/>
    </source>
</evidence>
<comment type="function">
    <text evidence="2">May be involved in the metabolism of insect hormones and in the breakdown of synthetic insecticides.</text>
</comment>
<dbReference type="InterPro" id="IPR017972">
    <property type="entry name" value="Cyt_P450_CS"/>
</dbReference>
<evidence type="ECO:0000256" key="11">
    <source>
        <dbReference type="ARBA" id="ARBA00023004"/>
    </source>
</evidence>
<dbReference type="GO" id="GO:0004497">
    <property type="term" value="F:monooxygenase activity"/>
    <property type="evidence" value="ECO:0007669"/>
    <property type="project" value="UniProtKB-KW"/>
</dbReference>
<dbReference type="Pfam" id="PF00067">
    <property type="entry name" value="p450"/>
    <property type="match status" value="1"/>
</dbReference>